<dbReference type="EMBL" id="BRZA01000001">
    <property type="protein sequence ID" value="GLC87123.1"/>
    <property type="molecule type" value="Genomic_DNA"/>
</dbReference>
<proteinExistence type="predicted"/>
<evidence type="ECO:0000313" key="1">
    <source>
        <dbReference type="EMBL" id="GLC87123.1"/>
    </source>
</evidence>
<reference evidence="1" key="1">
    <citation type="submission" date="2022-08" db="EMBL/GenBank/DDBJ databases">
        <title>Draft genome sequence of Lysinibacillus sp. strain KH24.</title>
        <authorList>
            <person name="Kanbe H."/>
            <person name="Itoh H."/>
        </authorList>
    </citation>
    <scope>NUCLEOTIDE SEQUENCE</scope>
    <source>
        <strain evidence="1">KH24</strain>
    </source>
</reference>
<dbReference type="Proteomes" id="UP001065593">
    <property type="component" value="Unassembled WGS sequence"/>
</dbReference>
<gene>
    <name evidence="1" type="ORF">LYSBPC_02500</name>
</gene>
<dbReference type="RefSeq" id="WP_264986857.1">
    <property type="nucleotide sequence ID" value="NZ_BRZA01000001.1"/>
</dbReference>
<keyword evidence="2" id="KW-1185">Reference proteome</keyword>
<evidence type="ECO:0000313" key="2">
    <source>
        <dbReference type="Proteomes" id="UP001065593"/>
    </source>
</evidence>
<sequence length="142" mass="16254">MKKLMITLSFTFILVACATKNIDKEHLSYIENFGWTIKSLHSSEQITVDDISPEILVLNRAANITFMEQYTGKELTVTSYQLNEKDLEGENYTAYIYEYEGKIVGSMGVSSAYSGIFNLADKKGVEERNKELQKKAKELYRK</sequence>
<organism evidence="1 2">
    <name type="scientific">Lysinibacillus piscis</name>
    <dbReference type="NCBI Taxonomy" id="2518931"/>
    <lineage>
        <taxon>Bacteria</taxon>
        <taxon>Bacillati</taxon>
        <taxon>Bacillota</taxon>
        <taxon>Bacilli</taxon>
        <taxon>Bacillales</taxon>
        <taxon>Bacillaceae</taxon>
        <taxon>Lysinibacillus</taxon>
    </lineage>
</organism>
<accession>A0ABQ5NG82</accession>
<dbReference type="PROSITE" id="PS51257">
    <property type="entry name" value="PROKAR_LIPOPROTEIN"/>
    <property type="match status" value="1"/>
</dbReference>
<dbReference type="Gene3D" id="3.40.630.30">
    <property type="match status" value="1"/>
</dbReference>
<comment type="caution">
    <text evidence="1">The sequence shown here is derived from an EMBL/GenBank/DDBJ whole genome shotgun (WGS) entry which is preliminary data.</text>
</comment>
<name>A0ABQ5NG82_9BACI</name>
<evidence type="ECO:0008006" key="3">
    <source>
        <dbReference type="Google" id="ProtNLM"/>
    </source>
</evidence>
<protein>
    <recommendedName>
        <fullName evidence="3">DUF4830 domain-containing protein</fullName>
    </recommendedName>
</protein>